<sequence>MEDKSPTDEGFQFTSFNEFYEGLVTGGSPVLEDHVDEPMDPTFTADTQIVNSLYDDTFDLFVGNSLLKYLGTYMKGCVCVLVTGELCKEHLLVSMTIVQYQIQEWNLLKGFQPPPSPPPSATSLLPYPAKVFRFSGDVKLAGKVTVDEVASAGIRSDDVDELVVTRCKSAGALPLCFTNRSIVIEILKKQHHVSMEDLPGETEDCLKWVAPVGKGWWWLTAVVDVGGAGGEGDRAEVGKKKGGVGKKKGLGND</sequence>
<reference evidence="2 3" key="1">
    <citation type="submission" date="2019-05" db="EMBL/GenBank/DDBJ databases">
        <title>Mikania micrantha, genome provides insights into the molecular mechanism of rapid growth.</title>
        <authorList>
            <person name="Liu B."/>
        </authorList>
    </citation>
    <scope>NUCLEOTIDE SEQUENCE [LARGE SCALE GENOMIC DNA]</scope>
    <source>
        <strain evidence="2">NLD-2019</strain>
        <tissue evidence="2">Leaf</tissue>
    </source>
</reference>
<gene>
    <name evidence="2" type="ORF">E3N88_16301</name>
</gene>
<evidence type="ECO:0000256" key="1">
    <source>
        <dbReference type="SAM" id="MobiDB-lite"/>
    </source>
</evidence>
<evidence type="ECO:0000313" key="2">
    <source>
        <dbReference type="EMBL" id="KAD5508598.1"/>
    </source>
</evidence>
<protein>
    <submittedName>
        <fullName evidence="2">Uncharacterized protein</fullName>
    </submittedName>
</protein>
<comment type="caution">
    <text evidence="2">The sequence shown here is derived from an EMBL/GenBank/DDBJ whole genome shotgun (WGS) entry which is preliminary data.</text>
</comment>
<name>A0A5N6NZR2_9ASTR</name>
<accession>A0A5N6NZR2</accession>
<evidence type="ECO:0000313" key="3">
    <source>
        <dbReference type="Proteomes" id="UP000326396"/>
    </source>
</evidence>
<proteinExistence type="predicted"/>
<feature type="compositionally biased region" description="Basic residues" evidence="1">
    <location>
        <begin position="240"/>
        <end position="253"/>
    </location>
</feature>
<dbReference type="Proteomes" id="UP000326396">
    <property type="component" value="Linkage Group LG16"/>
</dbReference>
<dbReference type="EMBL" id="SZYD01000008">
    <property type="protein sequence ID" value="KAD5508598.1"/>
    <property type="molecule type" value="Genomic_DNA"/>
</dbReference>
<feature type="region of interest" description="Disordered" evidence="1">
    <location>
        <begin position="230"/>
        <end position="253"/>
    </location>
</feature>
<dbReference type="AlphaFoldDB" id="A0A5N6NZR2"/>
<organism evidence="2 3">
    <name type="scientific">Mikania micrantha</name>
    <name type="common">bitter vine</name>
    <dbReference type="NCBI Taxonomy" id="192012"/>
    <lineage>
        <taxon>Eukaryota</taxon>
        <taxon>Viridiplantae</taxon>
        <taxon>Streptophyta</taxon>
        <taxon>Embryophyta</taxon>
        <taxon>Tracheophyta</taxon>
        <taxon>Spermatophyta</taxon>
        <taxon>Magnoliopsida</taxon>
        <taxon>eudicotyledons</taxon>
        <taxon>Gunneridae</taxon>
        <taxon>Pentapetalae</taxon>
        <taxon>asterids</taxon>
        <taxon>campanulids</taxon>
        <taxon>Asterales</taxon>
        <taxon>Asteraceae</taxon>
        <taxon>Asteroideae</taxon>
        <taxon>Heliantheae alliance</taxon>
        <taxon>Eupatorieae</taxon>
        <taxon>Mikania</taxon>
    </lineage>
</organism>
<keyword evidence="3" id="KW-1185">Reference proteome</keyword>